<proteinExistence type="inferred from homology"/>
<gene>
    <name evidence="14" type="primary">gspH</name>
    <name evidence="14" type="ORF">ACFOJE_09805</name>
</gene>
<dbReference type="RefSeq" id="WP_377814145.1">
    <property type="nucleotide sequence ID" value="NZ_JBHRSJ010000017.1"/>
</dbReference>
<evidence type="ECO:0000256" key="4">
    <source>
        <dbReference type="ARBA" id="ARBA00022481"/>
    </source>
</evidence>
<evidence type="ECO:0000259" key="13">
    <source>
        <dbReference type="Pfam" id="PF12019"/>
    </source>
</evidence>
<feature type="region of interest" description="Disordered" evidence="11">
    <location>
        <begin position="126"/>
        <end position="163"/>
    </location>
</feature>
<dbReference type="InterPro" id="IPR012902">
    <property type="entry name" value="N_methyl_site"/>
</dbReference>
<dbReference type="EMBL" id="JBHRSJ010000017">
    <property type="protein sequence ID" value="MFC2972500.1"/>
    <property type="molecule type" value="Genomic_DNA"/>
</dbReference>
<evidence type="ECO:0000256" key="2">
    <source>
        <dbReference type="ARBA" id="ARBA00021549"/>
    </source>
</evidence>
<keyword evidence="15" id="KW-1185">Reference proteome</keyword>
<keyword evidence="7 12" id="KW-1133">Transmembrane helix</keyword>
<dbReference type="Pfam" id="PF12019">
    <property type="entry name" value="GspH"/>
    <property type="match status" value="1"/>
</dbReference>
<reference evidence="15" key="1">
    <citation type="journal article" date="2019" name="Int. J. Syst. Evol. Microbiol.">
        <title>The Global Catalogue of Microorganisms (GCM) 10K type strain sequencing project: providing services to taxonomists for standard genome sequencing and annotation.</title>
        <authorList>
            <consortium name="The Broad Institute Genomics Platform"/>
            <consortium name="The Broad Institute Genome Sequencing Center for Infectious Disease"/>
            <person name="Wu L."/>
            <person name="Ma J."/>
        </authorList>
    </citation>
    <scope>NUCLEOTIDE SEQUENCE [LARGE SCALE GENOMIC DNA]</scope>
    <source>
        <strain evidence="15">KCTC 62195</strain>
    </source>
</reference>
<comment type="caution">
    <text evidence="14">The sequence shown here is derived from an EMBL/GenBank/DDBJ whole genome shotgun (WGS) entry which is preliminary data.</text>
</comment>
<dbReference type="InterPro" id="IPR045584">
    <property type="entry name" value="Pilin-like"/>
</dbReference>
<evidence type="ECO:0000313" key="15">
    <source>
        <dbReference type="Proteomes" id="UP001595457"/>
    </source>
</evidence>
<evidence type="ECO:0000256" key="9">
    <source>
        <dbReference type="ARBA" id="ARBA00025772"/>
    </source>
</evidence>
<organism evidence="14 15">
    <name type="scientific">Azotobacter bryophylli</name>
    <dbReference type="NCBI Taxonomy" id="1986537"/>
    <lineage>
        <taxon>Bacteria</taxon>
        <taxon>Pseudomonadati</taxon>
        <taxon>Pseudomonadota</taxon>
        <taxon>Gammaproteobacteria</taxon>
        <taxon>Pseudomonadales</taxon>
        <taxon>Pseudomonadaceae</taxon>
        <taxon>Azotobacter</taxon>
    </lineage>
</organism>
<comment type="subcellular location">
    <subcellularLocation>
        <location evidence="1">Cell inner membrane</location>
        <topology evidence="1">Single-pass membrane protein</topology>
    </subcellularLocation>
</comment>
<evidence type="ECO:0000256" key="12">
    <source>
        <dbReference type="SAM" id="Phobius"/>
    </source>
</evidence>
<sequence>MRRPLRAEPPGRRAAGFTLIELLVVLVILGTLLSLAVLSTGGGRSRELQGEAQRLAALIGVLSDEAVLENREYGLLIDDEGYRVLVFDEARDRWTQLPGEEKEHALPAWVRLDLELDGQPLKLAAPVRQGEDEPGPGSEARQGASRQNAPQQNTPKLPEPQLLVLSSGELSPFRLLVAERERQGDAYALSSDGFQLPRAERVETRR</sequence>
<evidence type="ECO:0000256" key="3">
    <source>
        <dbReference type="ARBA" id="ARBA00022475"/>
    </source>
</evidence>
<keyword evidence="6 12" id="KW-0812">Transmembrane</keyword>
<dbReference type="InterPro" id="IPR002416">
    <property type="entry name" value="T2SS_protein-GspH"/>
</dbReference>
<feature type="transmembrane region" description="Helical" evidence="12">
    <location>
        <begin position="14"/>
        <end position="38"/>
    </location>
</feature>
<evidence type="ECO:0000256" key="1">
    <source>
        <dbReference type="ARBA" id="ARBA00004377"/>
    </source>
</evidence>
<dbReference type="Proteomes" id="UP001595457">
    <property type="component" value="Unassembled WGS sequence"/>
</dbReference>
<dbReference type="Gene3D" id="3.55.40.10">
    <property type="entry name" value="minor pseudopilin epsh domain"/>
    <property type="match status" value="1"/>
</dbReference>
<feature type="region of interest" description="Disordered" evidence="11">
    <location>
        <begin position="186"/>
        <end position="206"/>
    </location>
</feature>
<keyword evidence="5" id="KW-0997">Cell inner membrane</keyword>
<evidence type="ECO:0000256" key="5">
    <source>
        <dbReference type="ARBA" id="ARBA00022519"/>
    </source>
</evidence>
<dbReference type="PRINTS" id="PR00885">
    <property type="entry name" value="BCTERIALGSPH"/>
</dbReference>
<evidence type="ECO:0000256" key="8">
    <source>
        <dbReference type="ARBA" id="ARBA00023136"/>
    </source>
</evidence>
<dbReference type="InterPro" id="IPR022346">
    <property type="entry name" value="T2SS_GspH"/>
</dbReference>
<name>A0ABV7AT90_9GAMM</name>
<evidence type="ECO:0000256" key="11">
    <source>
        <dbReference type="SAM" id="MobiDB-lite"/>
    </source>
</evidence>
<evidence type="ECO:0000256" key="6">
    <source>
        <dbReference type="ARBA" id="ARBA00022692"/>
    </source>
</evidence>
<dbReference type="NCBIfam" id="TIGR01708">
    <property type="entry name" value="typeII_sec_gspH"/>
    <property type="match status" value="1"/>
</dbReference>
<dbReference type="SUPFAM" id="SSF54523">
    <property type="entry name" value="Pili subunits"/>
    <property type="match status" value="1"/>
</dbReference>
<dbReference type="PROSITE" id="PS00409">
    <property type="entry name" value="PROKAR_NTER_METHYL"/>
    <property type="match status" value="1"/>
</dbReference>
<feature type="compositionally biased region" description="Polar residues" evidence="11">
    <location>
        <begin position="144"/>
        <end position="155"/>
    </location>
</feature>
<comment type="similarity">
    <text evidence="9">Belongs to the GSP H family.</text>
</comment>
<dbReference type="InterPro" id="IPR049875">
    <property type="entry name" value="TypeII_GspH"/>
</dbReference>
<protein>
    <recommendedName>
        <fullName evidence="2">Type II secretion system protein H</fullName>
    </recommendedName>
    <alternativeName>
        <fullName evidence="10">General secretion pathway protein H</fullName>
    </alternativeName>
</protein>
<keyword evidence="4" id="KW-0488">Methylation</keyword>
<evidence type="ECO:0000256" key="10">
    <source>
        <dbReference type="ARBA" id="ARBA00030775"/>
    </source>
</evidence>
<evidence type="ECO:0000256" key="7">
    <source>
        <dbReference type="ARBA" id="ARBA00022989"/>
    </source>
</evidence>
<keyword evidence="3" id="KW-1003">Cell membrane</keyword>
<dbReference type="Pfam" id="PF07963">
    <property type="entry name" value="N_methyl"/>
    <property type="match status" value="1"/>
</dbReference>
<feature type="domain" description="General secretion pathway GspH" evidence="13">
    <location>
        <begin position="51"/>
        <end position="187"/>
    </location>
</feature>
<accession>A0ABV7AT90</accession>
<evidence type="ECO:0000313" key="14">
    <source>
        <dbReference type="EMBL" id="MFC2972500.1"/>
    </source>
</evidence>
<dbReference type="NCBIfam" id="TIGR02532">
    <property type="entry name" value="IV_pilin_GFxxxE"/>
    <property type="match status" value="1"/>
</dbReference>
<keyword evidence="8 12" id="KW-0472">Membrane</keyword>